<keyword evidence="5 6" id="KW-0472">Membrane</keyword>
<dbReference type="HOGENOM" id="CLU_386762_0_0_10"/>
<keyword evidence="2" id="KW-1003">Cell membrane</keyword>
<keyword evidence="9" id="KW-1185">Reference proteome</keyword>
<comment type="subcellular location">
    <subcellularLocation>
        <location evidence="1">Cell membrane</location>
        <topology evidence="1">Multi-pass membrane protein</topology>
    </subcellularLocation>
</comment>
<organism evidence="8 9">
    <name type="scientific">Niabella soli DSM 19437</name>
    <dbReference type="NCBI Taxonomy" id="929713"/>
    <lineage>
        <taxon>Bacteria</taxon>
        <taxon>Pseudomonadati</taxon>
        <taxon>Bacteroidota</taxon>
        <taxon>Chitinophagia</taxon>
        <taxon>Chitinophagales</taxon>
        <taxon>Chitinophagaceae</taxon>
        <taxon>Niabella</taxon>
    </lineage>
</organism>
<dbReference type="SUPFAM" id="SSF52540">
    <property type="entry name" value="P-loop containing nucleoside triphosphate hydrolases"/>
    <property type="match status" value="1"/>
</dbReference>
<dbReference type="eggNOG" id="COG0489">
    <property type="taxonomic scope" value="Bacteria"/>
</dbReference>
<evidence type="ECO:0000256" key="1">
    <source>
        <dbReference type="ARBA" id="ARBA00004651"/>
    </source>
</evidence>
<dbReference type="EMBL" id="CP007035">
    <property type="protein sequence ID" value="AHF17055.1"/>
    <property type="molecule type" value="Genomic_DNA"/>
</dbReference>
<reference evidence="8 9" key="1">
    <citation type="submission" date="2013-12" db="EMBL/GenBank/DDBJ databases">
        <authorList>
            <consortium name="DOE Joint Genome Institute"/>
            <person name="Eisen J."/>
            <person name="Huntemann M."/>
            <person name="Han J."/>
            <person name="Chen A."/>
            <person name="Kyrpides N."/>
            <person name="Mavromatis K."/>
            <person name="Markowitz V."/>
            <person name="Palaniappan K."/>
            <person name="Ivanova N."/>
            <person name="Schaumberg A."/>
            <person name="Pati A."/>
            <person name="Liolios K."/>
            <person name="Nordberg H.P."/>
            <person name="Cantor M.N."/>
            <person name="Hua S.X."/>
            <person name="Woyke T."/>
        </authorList>
    </citation>
    <scope>NUCLEOTIDE SEQUENCE [LARGE SCALE GENOMIC DNA]</scope>
    <source>
        <strain evidence="9">DSM 19437</strain>
    </source>
</reference>
<evidence type="ECO:0000256" key="5">
    <source>
        <dbReference type="ARBA" id="ARBA00023136"/>
    </source>
</evidence>
<sequence>MNLNLNLKDFLKYLFRFKWLLIIVPAVCLVISYFFIKKMPKKYVSEALIATGITGQFQQSIATDQQGMDYFKMSQQFGNLLELLQSKRVINMLSYQLILHDLRDPKSPFLEYSKLMKQLTPAQKDQVIAGYEKRLSENEIISLADNDGPIQFFDILKSKGYDEQSILKNLKVARNGESDFIKVSYTSPNPHLSTFVVNSLSTDFISYYTDLTLAGQKKSMSILDTVLKTKQQTLEEKSAQLSSSISSANAAASGAQIAQRKSDMSYQRLNEAEGQKAQMLRTISSIQGAINDINNKLNGGGGYLEQPRSSSTANAEIVNLDNQLNIANQRYINNNFSPRDKATIDSLQLLKTRLIASSSAGSSTANPTAIRQGLIDQKMKLESDLASAKSSMATIDQQLNALKATAGPLSGGVVLSNGNQQEIVQGADIAARDYADVQQRYEQMMLAAKAGVKLTLAEPGLPGTAEPSKGLQLLALSGISSVLVCLLLLLVTFMLNNTLNTPEQLEAGMHQKVLGFLNYIPEEDKDLRTIWKDKGTVPSYSAYKDLLRLLRFELTERLRDDRNVLGITSVLPGEGKTFLAGSLCYAFAMTGKNVLLISDGNESLMDLVSNKKSKRESSQGFESFIVKKEIEVEDRITILNKNPSTTSLLELRDSQSLQAGFQVLKETFDVVVVDIGSAQDIHSIREWLMFCDHNLAVYEAGQKLTDQHREVSRFLSAQPGFIGWVLNKVQLKPNHRIAAKV</sequence>
<dbReference type="eggNOG" id="COG3206">
    <property type="taxonomic scope" value="Bacteria"/>
</dbReference>
<evidence type="ECO:0000313" key="9">
    <source>
        <dbReference type="Proteomes" id="UP000003586"/>
    </source>
</evidence>
<keyword evidence="3 6" id="KW-0812">Transmembrane</keyword>
<proteinExistence type="predicted"/>
<dbReference type="GO" id="GO:0004713">
    <property type="term" value="F:protein tyrosine kinase activity"/>
    <property type="evidence" value="ECO:0007669"/>
    <property type="project" value="TreeGrafter"/>
</dbReference>
<dbReference type="GO" id="GO:0005886">
    <property type="term" value="C:plasma membrane"/>
    <property type="evidence" value="ECO:0007669"/>
    <property type="project" value="UniProtKB-SubCell"/>
</dbReference>
<dbReference type="InterPro" id="IPR003856">
    <property type="entry name" value="LPS_length_determ_N"/>
</dbReference>
<keyword evidence="4 6" id="KW-1133">Transmembrane helix</keyword>
<evidence type="ECO:0000259" key="7">
    <source>
        <dbReference type="Pfam" id="PF02706"/>
    </source>
</evidence>
<accession>W0F1X4</accession>
<dbReference type="STRING" id="929713.NIASO_00995"/>
<dbReference type="PANTHER" id="PTHR32309:SF13">
    <property type="entry name" value="FERRIC ENTEROBACTIN TRANSPORT PROTEIN FEPE"/>
    <property type="match status" value="1"/>
</dbReference>
<evidence type="ECO:0000256" key="3">
    <source>
        <dbReference type="ARBA" id="ARBA00022692"/>
    </source>
</evidence>
<gene>
    <name evidence="8" type="ORF">NIASO_00995</name>
</gene>
<dbReference type="AlphaFoldDB" id="W0F1X4"/>
<dbReference type="PANTHER" id="PTHR32309">
    <property type="entry name" value="TYROSINE-PROTEIN KINASE"/>
    <property type="match status" value="1"/>
</dbReference>
<evidence type="ECO:0000256" key="4">
    <source>
        <dbReference type="ARBA" id="ARBA00022989"/>
    </source>
</evidence>
<evidence type="ECO:0000313" key="8">
    <source>
        <dbReference type="EMBL" id="AHF17055.1"/>
    </source>
</evidence>
<dbReference type="KEGG" id="nso:NIASO_00995"/>
<dbReference type="Gene3D" id="3.40.50.300">
    <property type="entry name" value="P-loop containing nucleotide triphosphate hydrolases"/>
    <property type="match status" value="1"/>
</dbReference>
<evidence type="ECO:0000256" key="6">
    <source>
        <dbReference type="SAM" id="Phobius"/>
    </source>
</evidence>
<protein>
    <recommendedName>
        <fullName evidence="7">Polysaccharide chain length determinant N-terminal domain-containing protein</fullName>
    </recommendedName>
</protein>
<dbReference type="RefSeq" id="WP_008581816.1">
    <property type="nucleotide sequence ID" value="NZ_CP007035.1"/>
</dbReference>
<dbReference type="Pfam" id="PF02706">
    <property type="entry name" value="Wzz"/>
    <property type="match status" value="1"/>
</dbReference>
<evidence type="ECO:0000256" key="2">
    <source>
        <dbReference type="ARBA" id="ARBA00022475"/>
    </source>
</evidence>
<feature type="transmembrane region" description="Helical" evidence="6">
    <location>
        <begin position="17"/>
        <end position="36"/>
    </location>
</feature>
<dbReference type="Proteomes" id="UP000003586">
    <property type="component" value="Chromosome"/>
</dbReference>
<dbReference type="InterPro" id="IPR027417">
    <property type="entry name" value="P-loop_NTPase"/>
</dbReference>
<feature type="domain" description="Polysaccharide chain length determinant N-terminal" evidence="7">
    <location>
        <begin position="5"/>
        <end position="95"/>
    </location>
</feature>
<dbReference type="OrthoDB" id="972983at2"/>
<dbReference type="InterPro" id="IPR050445">
    <property type="entry name" value="Bact_polysacc_biosynth/exp"/>
</dbReference>
<name>W0F1X4_9BACT</name>